<protein>
    <submittedName>
        <fullName evidence="2">Uncharacterized protein</fullName>
    </submittedName>
</protein>
<sequence>MALHGRRESNGFSVADVGHDLLRMGGGYSPVGASFYVRQTKISDMARILISGTISSACMGLVGAGISSYIFGTAALPFLICSCAGFVFGTVGFYRSSLVQSLAMLDRHPRLLQLHLDANFPARGFMTWRRE</sequence>
<keyword evidence="1" id="KW-0472">Membrane</keyword>
<proteinExistence type="predicted"/>
<gene>
    <name evidence="2" type="ORF">LTR97_002344</name>
</gene>
<evidence type="ECO:0000313" key="3">
    <source>
        <dbReference type="Proteomes" id="UP001310594"/>
    </source>
</evidence>
<evidence type="ECO:0000313" key="2">
    <source>
        <dbReference type="EMBL" id="KAK5705227.1"/>
    </source>
</evidence>
<dbReference type="AlphaFoldDB" id="A0AAN7WGY5"/>
<comment type="caution">
    <text evidence="2">The sequence shown here is derived from an EMBL/GenBank/DDBJ whole genome shotgun (WGS) entry which is preliminary data.</text>
</comment>
<feature type="transmembrane region" description="Helical" evidence="1">
    <location>
        <begin position="76"/>
        <end position="94"/>
    </location>
</feature>
<feature type="transmembrane region" description="Helical" evidence="1">
    <location>
        <begin position="48"/>
        <end position="70"/>
    </location>
</feature>
<reference evidence="2" key="1">
    <citation type="submission" date="2023-08" db="EMBL/GenBank/DDBJ databases">
        <title>Black Yeasts Isolated from many extreme environments.</title>
        <authorList>
            <person name="Coleine C."/>
            <person name="Stajich J.E."/>
            <person name="Selbmann L."/>
        </authorList>
    </citation>
    <scope>NUCLEOTIDE SEQUENCE</scope>
    <source>
        <strain evidence="2">CCFEE 5810</strain>
    </source>
</reference>
<keyword evidence="1" id="KW-0812">Transmembrane</keyword>
<dbReference type="EMBL" id="JAVRQU010000003">
    <property type="protein sequence ID" value="KAK5705227.1"/>
    <property type="molecule type" value="Genomic_DNA"/>
</dbReference>
<dbReference type="Proteomes" id="UP001310594">
    <property type="component" value="Unassembled WGS sequence"/>
</dbReference>
<evidence type="ECO:0000256" key="1">
    <source>
        <dbReference type="SAM" id="Phobius"/>
    </source>
</evidence>
<name>A0AAN7WGY5_9PEZI</name>
<keyword evidence="1" id="KW-1133">Transmembrane helix</keyword>
<organism evidence="2 3">
    <name type="scientific">Elasticomyces elasticus</name>
    <dbReference type="NCBI Taxonomy" id="574655"/>
    <lineage>
        <taxon>Eukaryota</taxon>
        <taxon>Fungi</taxon>
        <taxon>Dikarya</taxon>
        <taxon>Ascomycota</taxon>
        <taxon>Pezizomycotina</taxon>
        <taxon>Dothideomycetes</taxon>
        <taxon>Dothideomycetidae</taxon>
        <taxon>Mycosphaerellales</taxon>
        <taxon>Teratosphaeriaceae</taxon>
        <taxon>Elasticomyces</taxon>
    </lineage>
</organism>
<accession>A0AAN7WGY5</accession>